<protein>
    <recommendedName>
        <fullName evidence="1">Glutamine amidotransferase domain-containing protein</fullName>
    </recommendedName>
</protein>
<organism evidence="2 3">
    <name type="scientific">Paramecium primaurelia</name>
    <dbReference type="NCBI Taxonomy" id="5886"/>
    <lineage>
        <taxon>Eukaryota</taxon>
        <taxon>Sar</taxon>
        <taxon>Alveolata</taxon>
        <taxon>Ciliophora</taxon>
        <taxon>Intramacronucleata</taxon>
        <taxon>Oligohymenophorea</taxon>
        <taxon>Peniculida</taxon>
        <taxon>Parameciidae</taxon>
        <taxon>Paramecium</taxon>
    </lineage>
</organism>
<dbReference type="PANTHER" id="PTHR42695">
    <property type="entry name" value="GLUTAMINE AMIDOTRANSFERASE YLR126C-RELATED"/>
    <property type="match status" value="1"/>
</dbReference>
<evidence type="ECO:0000313" key="3">
    <source>
        <dbReference type="Proteomes" id="UP000688137"/>
    </source>
</evidence>
<sequence>MMNKKKQVTLIIRQGEYFIYNSKELDFFNISYYPEFDPNDFFAAARLLYQMTYSIQIQNLEQYVEILYKNQYKELLRVVTQGEIIKSTKDEKIILIEFTIDQGFKSDIVPHILQEKEKQQKQRKRFALIITEPQYYLKYVNIMEALHLGIYKEDNEDWEVYLAIENQYPKLENLDGIIITGSTSAAYDMSENWKEPLFNFLKEADQRQIKILGICFGHQIMAHCLGGEAKKMTFVPHMQVGRLALLTGLNFGEYQIKNLNVYQIHGDYVFELPKNTELLMSAKHCQNYAFKNNHLLGLQFHPEFNPIILIFFFKDFQDENLREIYLKECYESFKQGEDHQLAIWDYILNFLKNK</sequence>
<dbReference type="Pfam" id="PF00117">
    <property type="entry name" value="GATase"/>
    <property type="match status" value="1"/>
</dbReference>
<proteinExistence type="predicted"/>
<reference evidence="2" key="1">
    <citation type="submission" date="2021-01" db="EMBL/GenBank/DDBJ databases">
        <authorList>
            <consortium name="Genoscope - CEA"/>
            <person name="William W."/>
        </authorList>
    </citation>
    <scope>NUCLEOTIDE SEQUENCE</scope>
</reference>
<evidence type="ECO:0000259" key="1">
    <source>
        <dbReference type="Pfam" id="PF00117"/>
    </source>
</evidence>
<feature type="domain" description="Glutamine amidotransferase" evidence="1">
    <location>
        <begin position="167"/>
        <end position="305"/>
    </location>
</feature>
<dbReference type="CDD" id="cd01741">
    <property type="entry name" value="GATase1_1"/>
    <property type="match status" value="1"/>
</dbReference>
<dbReference type="Proteomes" id="UP000688137">
    <property type="component" value="Unassembled WGS sequence"/>
</dbReference>
<dbReference type="PANTHER" id="PTHR42695:SF5">
    <property type="entry name" value="GLUTAMINE AMIDOTRANSFERASE YLR126C-RELATED"/>
    <property type="match status" value="1"/>
</dbReference>
<comment type="caution">
    <text evidence="2">The sequence shown here is derived from an EMBL/GenBank/DDBJ whole genome shotgun (WGS) entry which is preliminary data.</text>
</comment>
<dbReference type="PROSITE" id="PS51273">
    <property type="entry name" value="GATASE_TYPE_1"/>
    <property type="match status" value="1"/>
</dbReference>
<name>A0A8S1JQ60_PARPR</name>
<dbReference type="GO" id="GO:0005829">
    <property type="term" value="C:cytosol"/>
    <property type="evidence" value="ECO:0007669"/>
    <property type="project" value="TreeGrafter"/>
</dbReference>
<accession>A0A8S1JQ60</accession>
<keyword evidence="3" id="KW-1185">Reference proteome</keyword>
<dbReference type="OMA" id="FDMSENW"/>
<dbReference type="InterPro" id="IPR044992">
    <property type="entry name" value="ChyE-like"/>
</dbReference>
<dbReference type="InterPro" id="IPR017926">
    <property type="entry name" value="GATASE"/>
</dbReference>
<dbReference type="AlphaFoldDB" id="A0A8S1JQ60"/>
<gene>
    <name evidence="2" type="ORF">PPRIM_AZ9-3.1.T0060117</name>
</gene>
<evidence type="ECO:0000313" key="2">
    <source>
        <dbReference type="EMBL" id="CAD8044035.1"/>
    </source>
</evidence>
<dbReference type="EMBL" id="CAJJDM010000003">
    <property type="protein sequence ID" value="CAD8044035.1"/>
    <property type="molecule type" value="Genomic_DNA"/>
</dbReference>